<evidence type="ECO:0000313" key="2">
    <source>
        <dbReference type="EMBL" id="RGD84058.1"/>
    </source>
</evidence>
<dbReference type="AlphaFoldDB" id="A0A3E3EBQ4"/>
<feature type="transmembrane region" description="Helical" evidence="1">
    <location>
        <begin position="34"/>
        <end position="54"/>
    </location>
</feature>
<reference evidence="2 3" key="1">
    <citation type="submission" date="2018-08" db="EMBL/GenBank/DDBJ databases">
        <title>A genome reference for cultivated species of the human gut microbiota.</title>
        <authorList>
            <person name="Zou Y."/>
            <person name="Xue W."/>
            <person name="Luo G."/>
        </authorList>
    </citation>
    <scope>NUCLEOTIDE SEQUENCE [LARGE SCALE GENOMIC DNA]</scope>
    <source>
        <strain evidence="2 3">OM06-4</strain>
    </source>
</reference>
<dbReference type="Proteomes" id="UP000261032">
    <property type="component" value="Unassembled WGS sequence"/>
</dbReference>
<proteinExistence type="predicted"/>
<gene>
    <name evidence="2" type="ORF">DXB93_11955</name>
</gene>
<feature type="transmembrane region" description="Helical" evidence="1">
    <location>
        <begin position="60"/>
        <end position="86"/>
    </location>
</feature>
<comment type="caution">
    <text evidence="2">The sequence shown here is derived from an EMBL/GenBank/DDBJ whole genome shotgun (WGS) entry which is preliminary data.</text>
</comment>
<dbReference type="RefSeq" id="WP_117581820.1">
    <property type="nucleotide sequence ID" value="NZ_CP068485.1"/>
</dbReference>
<keyword evidence="1" id="KW-1133">Transmembrane helix</keyword>
<evidence type="ECO:0000256" key="1">
    <source>
        <dbReference type="SAM" id="Phobius"/>
    </source>
</evidence>
<dbReference type="EMBL" id="QUSL01000019">
    <property type="protein sequence ID" value="RGD84058.1"/>
    <property type="molecule type" value="Genomic_DNA"/>
</dbReference>
<evidence type="ECO:0000313" key="3">
    <source>
        <dbReference type="Proteomes" id="UP000261032"/>
    </source>
</evidence>
<keyword evidence="1" id="KW-0472">Membrane</keyword>
<feature type="transmembrane region" description="Helical" evidence="1">
    <location>
        <begin position="6"/>
        <end position="22"/>
    </location>
</feature>
<name>A0A3E3EBQ4_9FIRM</name>
<accession>A0A3E3EBQ4</accession>
<organism evidence="2 3">
    <name type="scientific">Thomasclavelia ramosa</name>
    <dbReference type="NCBI Taxonomy" id="1547"/>
    <lineage>
        <taxon>Bacteria</taxon>
        <taxon>Bacillati</taxon>
        <taxon>Bacillota</taxon>
        <taxon>Erysipelotrichia</taxon>
        <taxon>Erysipelotrichales</taxon>
        <taxon>Coprobacillaceae</taxon>
        <taxon>Thomasclavelia</taxon>
    </lineage>
</organism>
<dbReference type="Pfam" id="PF10066">
    <property type="entry name" value="DUF2304"/>
    <property type="match status" value="1"/>
</dbReference>
<dbReference type="InterPro" id="IPR019277">
    <property type="entry name" value="DUF2304"/>
</dbReference>
<protein>
    <submittedName>
        <fullName evidence="2">DUF2304 domain-containing protein</fullName>
    </submittedName>
</protein>
<sequence length="122" mass="13854">MSITLQVVLIIMTVLLFITLTRNVKKGKLRTDYALGWIVCSISLIIISIFPQIVYFCARIVGVMSASNMIFAIIIFLLIILVYILFSKVSLLEERQKNLIQEIGILKESNDLDNKRKTSSSE</sequence>
<keyword evidence="1" id="KW-0812">Transmembrane</keyword>